<comment type="subcellular location">
    <subcellularLocation>
        <location evidence="1 10">Cell outer membrane</location>
    </subcellularLocation>
</comment>
<keyword evidence="6" id="KW-0732">Signal</keyword>
<dbReference type="InterPro" id="IPR049371">
    <property type="entry name" value="GspD-like_N0"/>
</dbReference>
<dbReference type="KEGG" id="osg:BST96_16650"/>
<accession>A0A1X9NEJ5</accession>
<evidence type="ECO:0000256" key="9">
    <source>
        <dbReference type="ARBA" id="ARBA00023237"/>
    </source>
</evidence>
<feature type="domain" description="GspD-like N0" evidence="13">
    <location>
        <begin position="34"/>
        <end position="103"/>
    </location>
</feature>
<dbReference type="STRING" id="716816.BST96_16650"/>
<evidence type="ECO:0000313" key="15">
    <source>
        <dbReference type="Proteomes" id="UP000193450"/>
    </source>
</evidence>
<dbReference type="GO" id="GO:0009279">
    <property type="term" value="C:cell outer membrane"/>
    <property type="evidence" value="ECO:0007669"/>
    <property type="project" value="UniProtKB-SubCell"/>
</dbReference>
<keyword evidence="7" id="KW-0653">Protein transport</keyword>
<dbReference type="InterPro" id="IPR050810">
    <property type="entry name" value="Bact_Secretion_Sys_Channel"/>
</dbReference>
<dbReference type="InterPro" id="IPR001775">
    <property type="entry name" value="GspD/PilQ"/>
</dbReference>
<dbReference type="Pfam" id="PF03958">
    <property type="entry name" value="Secretin_N"/>
    <property type="match status" value="3"/>
</dbReference>
<dbReference type="InterPro" id="IPR013356">
    <property type="entry name" value="T2SS_GspD"/>
</dbReference>
<dbReference type="InterPro" id="IPR038591">
    <property type="entry name" value="NolW-like_sf"/>
</dbReference>
<gene>
    <name evidence="14" type="ORF">BST96_16650</name>
</gene>
<dbReference type="AlphaFoldDB" id="A0A1X9NEJ5"/>
<evidence type="ECO:0000313" key="14">
    <source>
        <dbReference type="EMBL" id="ARN75591.1"/>
    </source>
</evidence>
<comment type="similarity">
    <text evidence="2">Belongs to the bacterial secretin family. GSP D subfamily.</text>
</comment>
<dbReference type="Pfam" id="PF21305">
    <property type="entry name" value="type_II_gspD_N0"/>
    <property type="match status" value="1"/>
</dbReference>
<name>A0A1X9NEJ5_9GAMM</name>
<evidence type="ECO:0000256" key="7">
    <source>
        <dbReference type="ARBA" id="ARBA00022927"/>
    </source>
</evidence>
<dbReference type="Pfam" id="PF00263">
    <property type="entry name" value="Secretin"/>
    <property type="match status" value="1"/>
</dbReference>
<dbReference type="Proteomes" id="UP000193450">
    <property type="component" value="Chromosome"/>
</dbReference>
<feature type="domain" description="NolW-like" evidence="12">
    <location>
        <begin position="191"/>
        <end position="254"/>
    </location>
</feature>
<organism evidence="14 15">
    <name type="scientific">Oceanicoccus sagamiensis</name>
    <dbReference type="NCBI Taxonomy" id="716816"/>
    <lineage>
        <taxon>Bacteria</taxon>
        <taxon>Pseudomonadati</taxon>
        <taxon>Pseudomonadota</taxon>
        <taxon>Gammaproteobacteria</taxon>
        <taxon>Cellvibrionales</taxon>
        <taxon>Spongiibacteraceae</taxon>
        <taxon>Oceanicoccus</taxon>
    </lineage>
</organism>
<dbReference type="PANTHER" id="PTHR30332">
    <property type="entry name" value="PROBABLE GENERAL SECRETION PATHWAY PROTEIN D"/>
    <property type="match status" value="1"/>
</dbReference>
<evidence type="ECO:0000256" key="6">
    <source>
        <dbReference type="ARBA" id="ARBA00022729"/>
    </source>
</evidence>
<evidence type="ECO:0000259" key="13">
    <source>
        <dbReference type="Pfam" id="PF21305"/>
    </source>
</evidence>
<dbReference type="GO" id="GO:0015628">
    <property type="term" value="P:protein secretion by the type II secretion system"/>
    <property type="evidence" value="ECO:0007669"/>
    <property type="project" value="InterPro"/>
</dbReference>
<protein>
    <submittedName>
        <fullName evidence="14">Type II secretion system protein GspD</fullName>
    </submittedName>
</protein>
<dbReference type="GO" id="GO:0015627">
    <property type="term" value="C:type II protein secretion system complex"/>
    <property type="evidence" value="ECO:0007669"/>
    <property type="project" value="InterPro"/>
</dbReference>
<dbReference type="InterPro" id="IPR005644">
    <property type="entry name" value="NolW-like"/>
</dbReference>
<proteinExistence type="inferred from homology"/>
<evidence type="ECO:0000256" key="1">
    <source>
        <dbReference type="ARBA" id="ARBA00004442"/>
    </source>
</evidence>
<dbReference type="OrthoDB" id="9775455at2"/>
<keyword evidence="3 10" id="KW-0813">Transport</keyword>
<evidence type="ECO:0000256" key="2">
    <source>
        <dbReference type="ARBA" id="ARBA00006980"/>
    </source>
</evidence>
<evidence type="ECO:0000259" key="11">
    <source>
        <dbReference type="Pfam" id="PF00263"/>
    </source>
</evidence>
<sequence length="622" mass="66899">MTATTQPLFRQLISLVLLLTCLLQTTYAAEKVTMNMRDADIRALIQWVADNTGKNIVVHRAVQGNVTVLSPAPLTTDEAYQVFLSVLQINGYAIIETPEALKIVPKALATKGALPAAGSSASADMVVSLLTIENIPAQRMAELLRPLMSSEAVLTPYPATNALVMADHARNIQSAQDIVKQLDKASENSIELVTLKHADAVSVLQSLSALIPTGGAGAMDITVSADERSNSILLAGDPAKRNQFKKLIAQLDTPLNGQGNTQVVYLNYVDAKEVLPILQSLAKSIQATQKDQSNTISIESSESANALVINAPPAMLTTMKGVIAKLDIRRAQVLVEALLVEVSGDIANDVGVTWITNPDNEFVGAVNTLGDLPLANPAGDDSPLAFTPGRGFTFGYFDNGDLQAAIRALNATQNANVLSTPTIVAIDNEEASLLVGQNVPFKTGQSTSSASSTSDPFTTIERQDIGISLVVTPRINQGDSITLEIQQKTESIAPSIDVASDIITNKREIITKALIKDDQVLVLGGLISEEETEIQEKVPFLGDLPLVGKLFSSTGKTNSKKNLMVFIHPTILKDEDHINDITQRRYNFMRGLQQQVNSKEWKVDPDDTAVLEEFDTFSPVNK</sequence>
<dbReference type="InterPro" id="IPR004846">
    <property type="entry name" value="T2SS/T3SS_dom"/>
</dbReference>
<evidence type="ECO:0000256" key="8">
    <source>
        <dbReference type="ARBA" id="ARBA00023136"/>
    </source>
</evidence>
<dbReference type="Gene3D" id="3.30.1370.120">
    <property type="match status" value="3"/>
</dbReference>
<evidence type="ECO:0000256" key="3">
    <source>
        <dbReference type="ARBA" id="ARBA00022448"/>
    </source>
</evidence>
<dbReference type="NCBIfam" id="TIGR02517">
    <property type="entry name" value="type_II_gspD"/>
    <property type="match status" value="1"/>
</dbReference>
<dbReference type="PANTHER" id="PTHR30332:SF24">
    <property type="entry name" value="SECRETIN GSPD-RELATED"/>
    <property type="match status" value="1"/>
</dbReference>
<keyword evidence="8" id="KW-0472">Membrane</keyword>
<evidence type="ECO:0000256" key="10">
    <source>
        <dbReference type="RuleBase" id="RU004004"/>
    </source>
</evidence>
<keyword evidence="4" id="KW-1134">Transmembrane beta strand</keyword>
<feature type="domain" description="Type II/III secretion system secretin-like" evidence="11">
    <location>
        <begin position="408"/>
        <end position="573"/>
    </location>
</feature>
<dbReference type="EMBL" id="CP019343">
    <property type="protein sequence ID" value="ARN75591.1"/>
    <property type="molecule type" value="Genomic_DNA"/>
</dbReference>
<reference evidence="14 15" key="1">
    <citation type="submission" date="2016-11" db="EMBL/GenBank/DDBJ databases">
        <title>Trade-off between light-utilization and light-protection in marine flavobacteria.</title>
        <authorList>
            <person name="Kumagai Y."/>
        </authorList>
    </citation>
    <scope>NUCLEOTIDE SEQUENCE [LARGE SCALE GENOMIC DNA]</scope>
    <source>
        <strain evidence="14 15">NBRC 107125</strain>
    </source>
</reference>
<keyword evidence="9" id="KW-0998">Cell outer membrane</keyword>
<evidence type="ECO:0000259" key="12">
    <source>
        <dbReference type="Pfam" id="PF03958"/>
    </source>
</evidence>
<feature type="domain" description="NolW-like" evidence="12">
    <location>
        <begin position="129"/>
        <end position="187"/>
    </location>
</feature>
<dbReference type="RefSeq" id="WP_085759774.1">
    <property type="nucleotide sequence ID" value="NZ_CP019343.1"/>
</dbReference>
<keyword evidence="15" id="KW-1185">Reference proteome</keyword>
<keyword evidence="5" id="KW-0812">Transmembrane</keyword>
<feature type="domain" description="NolW-like" evidence="12">
    <location>
        <begin position="261"/>
        <end position="332"/>
    </location>
</feature>
<dbReference type="PRINTS" id="PR00811">
    <property type="entry name" value="BCTERIALGSPD"/>
</dbReference>
<evidence type="ECO:0000256" key="4">
    <source>
        <dbReference type="ARBA" id="ARBA00022452"/>
    </source>
</evidence>
<evidence type="ECO:0000256" key="5">
    <source>
        <dbReference type="ARBA" id="ARBA00022692"/>
    </source>
</evidence>